<name>A0ABX0LSX2_9BURK</name>
<keyword evidence="3" id="KW-1185">Reference proteome</keyword>
<accession>A0ABX0LSX2</accession>
<organism evidence="2 3">
    <name type="scientific">Massilia rubra</name>
    <dbReference type="NCBI Taxonomy" id="2607910"/>
    <lineage>
        <taxon>Bacteria</taxon>
        <taxon>Pseudomonadati</taxon>
        <taxon>Pseudomonadota</taxon>
        <taxon>Betaproteobacteria</taxon>
        <taxon>Burkholderiales</taxon>
        <taxon>Oxalobacteraceae</taxon>
        <taxon>Telluria group</taxon>
        <taxon>Massilia</taxon>
    </lineage>
</organism>
<comment type="caution">
    <text evidence="2">The sequence shown here is derived from an EMBL/GenBank/DDBJ whole genome shotgun (WGS) entry which is preliminary data.</text>
</comment>
<dbReference type="Proteomes" id="UP000785613">
    <property type="component" value="Unassembled WGS sequence"/>
</dbReference>
<evidence type="ECO:0000256" key="1">
    <source>
        <dbReference type="SAM" id="MobiDB-lite"/>
    </source>
</evidence>
<evidence type="ECO:0000313" key="2">
    <source>
        <dbReference type="EMBL" id="NHZ37948.1"/>
    </source>
</evidence>
<feature type="compositionally biased region" description="Low complexity" evidence="1">
    <location>
        <begin position="1"/>
        <end position="19"/>
    </location>
</feature>
<reference evidence="2 3" key="1">
    <citation type="submission" date="2019-09" db="EMBL/GenBank/DDBJ databases">
        <title>Taxonomy of Antarctic Massilia spp.: description of Massilia rubra sp. nov., Massilia aquatica sp. nov., Massilia mucilaginosa sp. nov., Massilia frigida sp. nov. isolated from streams, lakes and regoliths.</title>
        <authorList>
            <person name="Holochova P."/>
            <person name="Sedlacek I."/>
            <person name="Kralova S."/>
            <person name="Maslanova I."/>
            <person name="Busse H.-J."/>
            <person name="Stankova E."/>
            <person name="Vrbovska V."/>
            <person name="Kovarovic V."/>
            <person name="Bartak M."/>
            <person name="Svec P."/>
            <person name="Pantucek R."/>
        </authorList>
    </citation>
    <scope>NUCLEOTIDE SEQUENCE [LARGE SCALE GENOMIC DNA]</scope>
    <source>
        <strain evidence="2 3">CCM 8692</strain>
    </source>
</reference>
<dbReference type="EMBL" id="VUYU01000036">
    <property type="protein sequence ID" value="NHZ37948.1"/>
    <property type="molecule type" value="Genomic_DNA"/>
</dbReference>
<evidence type="ECO:0000313" key="3">
    <source>
        <dbReference type="Proteomes" id="UP000785613"/>
    </source>
</evidence>
<feature type="region of interest" description="Disordered" evidence="1">
    <location>
        <begin position="1"/>
        <end position="43"/>
    </location>
</feature>
<sequence length="263" mass="28669">MSILAQGAVGQQAGAGVLVRKGPPRLPAPRPAGGFPVDELPASPGAPPKGPVLLGPLDYYLALLSLMNVATNRHRDNQNDEEKDKCKIYSYKDAQKECPDGRSHHIVPDRCWRSPGTRGPKTGKVSLGPMLDSILDEYLPGRGGGYYYADKMDEGKGQCICVSEEKHLAIHKMYDQSEKIVGEKAIPKWTATLDELEAVGAESVSAVTGCDENKIKNTLRSRHENLGLSKDTLLRADPHGQSGLTMQKFVEILSTNSHQKPFR</sequence>
<protein>
    <submittedName>
        <fullName evidence="2">Uncharacterized protein</fullName>
    </submittedName>
</protein>
<proteinExistence type="predicted"/>
<dbReference type="RefSeq" id="WP_167232000.1">
    <property type="nucleotide sequence ID" value="NZ_VUYU01000036.1"/>
</dbReference>
<gene>
    <name evidence="2" type="ORF">F0185_30790</name>
</gene>